<evidence type="ECO:0000256" key="3">
    <source>
        <dbReference type="ARBA" id="ARBA00023163"/>
    </source>
</evidence>
<dbReference type="SMART" id="SM00100">
    <property type="entry name" value="cNMP"/>
    <property type="match status" value="1"/>
</dbReference>
<dbReference type="InterPro" id="IPR050397">
    <property type="entry name" value="Env_Response_Regulators"/>
</dbReference>
<dbReference type="AlphaFoldDB" id="A0A060NM25"/>
<dbReference type="STRING" id="1458425.SRAA_0724"/>
<dbReference type="KEGG" id="cbaa:SRAA_0724"/>
<dbReference type="Gene3D" id="2.60.120.10">
    <property type="entry name" value="Jelly Rolls"/>
    <property type="match status" value="1"/>
</dbReference>
<feature type="domain" description="HTH crp-type" evidence="5">
    <location>
        <begin position="136"/>
        <end position="197"/>
    </location>
</feature>
<feature type="domain" description="Cyclic nucleotide-binding" evidence="4">
    <location>
        <begin position="1"/>
        <end position="122"/>
    </location>
</feature>
<dbReference type="PROSITE" id="PS50042">
    <property type="entry name" value="CNMP_BINDING_3"/>
    <property type="match status" value="1"/>
</dbReference>
<keyword evidence="1" id="KW-0805">Transcription regulation</keyword>
<dbReference type="GO" id="GO:0005829">
    <property type="term" value="C:cytosol"/>
    <property type="evidence" value="ECO:0007669"/>
    <property type="project" value="TreeGrafter"/>
</dbReference>
<keyword evidence="7" id="KW-1185">Reference proteome</keyword>
<dbReference type="CDD" id="cd00038">
    <property type="entry name" value="CAP_ED"/>
    <property type="match status" value="1"/>
</dbReference>
<evidence type="ECO:0000259" key="4">
    <source>
        <dbReference type="PROSITE" id="PS50042"/>
    </source>
</evidence>
<evidence type="ECO:0000256" key="1">
    <source>
        <dbReference type="ARBA" id="ARBA00023015"/>
    </source>
</evidence>
<dbReference type="GO" id="GO:0003700">
    <property type="term" value="F:DNA-binding transcription factor activity"/>
    <property type="evidence" value="ECO:0007669"/>
    <property type="project" value="TreeGrafter"/>
</dbReference>
<dbReference type="SMART" id="SM00419">
    <property type="entry name" value="HTH_CRP"/>
    <property type="match status" value="1"/>
</dbReference>
<dbReference type="InterPro" id="IPR036390">
    <property type="entry name" value="WH_DNA-bd_sf"/>
</dbReference>
<dbReference type="SUPFAM" id="SSF51206">
    <property type="entry name" value="cAMP-binding domain-like"/>
    <property type="match status" value="1"/>
</dbReference>
<sequence>MAELPAAHLAELLAAAPLRRAPAGSVVFEQDMPCEGFPLVLEGSVRVTKTSRSGREIVLYRVSPGEACILSGGCLLGETDYAARGVAESDVTLLRIPPDLFQVFMLRHPPFCRFVFDMYGARLAEVMELVEEVAFRKLDARLARLLIQRGPVVNATHQNLADELGSVRVFISRLLGNFEQRGWVRLERGRVTVVEPKALLEFAQQ</sequence>
<dbReference type="Proteomes" id="UP000067461">
    <property type="component" value="Chromosome"/>
</dbReference>
<dbReference type="InterPro" id="IPR014710">
    <property type="entry name" value="RmlC-like_jellyroll"/>
</dbReference>
<dbReference type="PANTHER" id="PTHR24567">
    <property type="entry name" value="CRP FAMILY TRANSCRIPTIONAL REGULATORY PROTEIN"/>
    <property type="match status" value="1"/>
</dbReference>
<gene>
    <name evidence="6" type="ORF">SRAA_0724</name>
</gene>
<dbReference type="PANTHER" id="PTHR24567:SF74">
    <property type="entry name" value="HTH-TYPE TRANSCRIPTIONAL REGULATOR ARCR"/>
    <property type="match status" value="1"/>
</dbReference>
<evidence type="ECO:0000313" key="6">
    <source>
        <dbReference type="EMBL" id="BAO80578.1"/>
    </source>
</evidence>
<organism evidence="6 7">
    <name type="scientific">Serpentinimonas raichei</name>
    <dbReference type="NCBI Taxonomy" id="1458425"/>
    <lineage>
        <taxon>Bacteria</taxon>
        <taxon>Pseudomonadati</taxon>
        <taxon>Pseudomonadota</taxon>
        <taxon>Betaproteobacteria</taxon>
        <taxon>Burkholderiales</taxon>
        <taxon>Comamonadaceae</taxon>
        <taxon>Serpentinimonas</taxon>
    </lineage>
</organism>
<evidence type="ECO:0000259" key="5">
    <source>
        <dbReference type="PROSITE" id="PS51063"/>
    </source>
</evidence>
<dbReference type="InterPro" id="IPR012318">
    <property type="entry name" value="HTH_CRP"/>
</dbReference>
<dbReference type="SUPFAM" id="SSF46785">
    <property type="entry name" value="Winged helix' DNA-binding domain"/>
    <property type="match status" value="1"/>
</dbReference>
<name>A0A060NM25_9BURK</name>
<evidence type="ECO:0000313" key="7">
    <source>
        <dbReference type="Proteomes" id="UP000067461"/>
    </source>
</evidence>
<protein>
    <submittedName>
        <fullName evidence="6">cAMP-binding protein-catabolite gene activator and regulatory subunit of cAMP-dependent protein kinase</fullName>
    </submittedName>
</protein>
<reference evidence="6 7" key="1">
    <citation type="journal article" date="2014" name="Nat. Commun.">
        <title>Physiological and genomic features of highly alkaliphilic hydrogen-utilizing Betaproteobacteria from a continental serpentinizing site.</title>
        <authorList>
            <person name="Suzuki S."/>
            <person name="Kuenen J.G."/>
            <person name="Schipper K."/>
            <person name="van der Velde S."/>
            <person name="Ishii S."/>
            <person name="Wu A."/>
            <person name="Sorokin D.Y."/>
            <person name="Tenney A."/>
            <person name="Meng X.Y."/>
            <person name="Morrill P.L."/>
            <person name="Kamagata Y."/>
            <person name="Muyzer G."/>
            <person name="Nealson K.H."/>
        </authorList>
    </citation>
    <scope>NUCLEOTIDE SEQUENCE [LARGE SCALE GENOMIC DNA]</scope>
    <source>
        <strain evidence="6 7">A1</strain>
    </source>
</reference>
<keyword evidence="3" id="KW-0804">Transcription</keyword>
<accession>A0A060NM25</accession>
<dbReference type="InterPro" id="IPR018490">
    <property type="entry name" value="cNMP-bd_dom_sf"/>
</dbReference>
<dbReference type="InterPro" id="IPR000595">
    <property type="entry name" value="cNMP-bd_dom"/>
</dbReference>
<dbReference type="PROSITE" id="PS51063">
    <property type="entry name" value="HTH_CRP_2"/>
    <property type="match status" value="1"/>
</dbReference>
<dbReference type="GO" id="GO:0003677">
    <property type="term" value="F:DNA binding"/>
    <property type="evidence" value="ECO:0007669"/>
    <property type="project" value="UniProtKB-KW"/>
</dbReference>
<proteinExistence type="predicted"/>
<dbReference type="Pfam" id="PF00027">
    <property type="entry name" value="cNMP_binding"/>
    <property type="match status" value="1"/>
</dbReference>
<dbReference type="EMBL" id="AP014568">
    <property type="protein sequence ID" value="BAO80578.1"/>
    <property type="molecule type" value="Genomic_DNA"/>
</dbReference>
<dbReference type="HOGENOM" id="CLU_075053_7_1_4"/>
<dbReference type="Gene3D" id="1.10.10.10">
    <property type="entry name" value="Winged helix-like DNA-binding domain superfamily/Winged helix DNA-binding domain"/>
    <property type="match status" value="1"/>
</dbReference>
<keyword evidence="2" id="KW-0238">DNA-binding</keyword>
<dbReference type="Pfam" id="PF13545">
    <property type="entry name" value="HTH_Crp_2"/>
    <property type="match status" value="1"/>
</dbReference>
<dbReference type="RefSeq" id="WP_197538519.1">
    <property type="nucleotide sequence ID" value="NZ_AP014568.1"/>
</dbReference>
<evidence type="ECO:0000256" key="2">
    <source>
        <dbReference type="ARBA" id="ARBA00023125"/>
    </source>
</evidence>
<dbReference type="InterPro" id="IPR036388">
    <property type="entry name" value="WH-like_DNA-bd_sf"/>
</dbReference>